<dbReference type="InterPro" id="IPR036465">
    <property type="entry name" value="vWFA_dom_sf"/>
</dbReference>
<sequence>MIGENDIVTARPRSPIKLPSNSEERKPRSHLTDMVQDDPIHRFRIGFVTAENALSHAKQTAKEQSEATNGTLAFDGEMISGNITLRELQREAVRVLEWASPNAMEVDDDGPCIHEEELNCSCQISQQVEQHGLLDMLHCRFTIDGSSCMNAECPYSHVKLEGPSTASPPHCSLCDEALGFPCPSCLDLSLNAGETPDSVVFCPLVQNAGCNHLHHAHCIGARYDPRPLSCPAGCPIHRFSREAADFSIAGSNPHLILVWDGDRIDKIPVHSSLYISDGDSVLLSTEAIISAVETFLDERGFALPGLSMRVHFRDARSEAVRFTQSTLISVCPASSHLNQAYRRFPLFQSRTCRSAPRAPTASFSVDLHTAHAPIVACGCTPIQRLFGSSSESPPSERTPHVNTLWLYAVRRKTESTSADSDAVEKRGTVSKESAYLSDAAWQPSVVQTPRGMAALLSSLYIFSHSVAQKGIAAEQKVLATAYAVLRFPPAIRTLAGLLFNKVPRPEEKAALAESLYHALKDFSARGPAAIITRETRRFETVRILLAYVTSAADAESTATAQRPVEEISVVCTLSRKRLRDPVLLNSAIVERGVAALHQRGGALFRPKHATAASASPVVQELPDTDPIASLLPCLPGLSDSSVLFFRVNDIGWAPRAFMSPLDSAARDFVFAIRQANQSDLVSQGPLELKSVDVVPPRIVVDQNGFLAVFTGRGCGTSRDVNFFRPTHGGDTEVDVNDVGHALQKVIKVREAEDTWQVDSFGGILNISRPPDEAIVLCLDLSYSMNRKSGIRGSDKPAPRGPEEQFDAEAETNSIVAKYVDGMTDSEIVDSAKTYLQPLHSECHRPWASLSEQGGPRGSILLDGLAVLAGRHLLKLSFIQEAQDGTISNQTVVYMKELSCFISAVANNGMKEQMRSFLIEFLDGPAVAIIGIAPFDVPRKYIDFTTGELLTDPVHPINAPPGVFVNSASRQWLEGGLWPLGHSVSSDLRGGTLKNAVEAWVRGTEILSPLEASLEGDFITVTLHHFGETTSWRLPPSSTTRTLYSLAHRATSARYSSFKLKPKFSSRPIEQNTTLRLERTALASGGSVEMVQCTSHNRKSLNVEVPCTYGGPSLRMVVPRDASVLLILSYVEVWAGGMPGSRFTDITLWHGLHDCGDGDQRGYPQTSHSPLWDLVEDDPSKPIVLESREWRQTTGGARQARDESKHLTRLHLLKELFNVFLNRASSFDTSVSLVLGLVTFSDKASEDQELTPIFENFRQQLDRKEAGGDTSIYDALDSARRMLTQFRPDLPKLKKRIIIVSDGEDTSSTTSAQELARGAIQSCILYRLRQEGTVFSPNTSLPDALSIFDLETMLYSGDRSPREGEPSVKLVTSPSMLRSYQNLARYPVDLITVDKFPARAAHPLLKKPVKAAVNSIGMTGPGGSDDRMKRIMREIKAVVADPHPRIDVYFNDSDMSFLKIILEAPTDVENCPYKGGTFLLTCNLPAGYPRDPPEIRFVTFIMHPNVSKQGKVSHLCGIAELGRLWSSDITLKEIFSLIYGTLLVPDLENPLELQASLKYYDDDGTYALAVAEATAKHAAKSRAQWKAELDG</sequence>
<dbReference type="PROSITE" id="PS50127">
    <property type="entry name" value="UBC_2"/>
    <property type="match status" value="1"/>
</dbReference>
<accession>A0A8H7CNQ9</accession>
<dbReference type="Gene3D" id="3.40.50.410">
    <property type="entry name" value="von Willebrand factor, type A domain"/>
    <property type="match status" value="1"/>
</dbReference>
<dbReference type="PANTHER" id="PTHR24068">
    <property type="entry name" value="UBIQUITIN-CONJUGATING ENZYME E2"/>
    <property type="match status" value="1"/>
</dbReference>
<feature type="compositionally biased region" description="Basic and acidic residues" evidence="1">
    <location>
        <begin position="792"/>
        <end position="802"/>
    </location>
</feature>
<dbReference type="Pfam" id="PF00179">
    <property type="entry name" value="UQ_con"/>
    <property type="match status" value="1"/>
</dbReference>
<dbReference type="SMART" id="SM00212">
    <property type="entry name" value="UBCc"/>
    <property type="match status" value="1"/>
</dbReference>
<feature type="region of interest" description="Disordered" evidence="1">
    <location>
        <begin position="787"/>
        <end position="807"/>
    </location>
</feature>
<reference evidence="3" key="1">
    <citation type="submission" date="2020-05" db="EMBL/GenBank/DDBJ databases">
        <title>Mycena genomes resolve the evolution of fungal bioluminescence.</title>
        <authorList>
            <person name="Tsai I.J."/>
        </authorList>
    </citation>
    <scope>NUCLEOTIDE SEQUENCE</scope>
    <source>
        <strain evidence="3">160909Yilan</strain>
    </source>
</reference>
<organism evidence="3 4">
    <name type="scientific">Mycena sanguinolenta</name>
    <dbReference type="NCBI Taxonomy" id="230812"/>
    <lineage>
        <taxon>Eukaryota</taxon>
        <taxon>Fungi</taxon>
        <taxon>Dikarya</taxon>
        <taxon>Basidiomycota</taxon>
        <taxon>Agaricomycotina</taxon>
        <taxon>Agaricomycetes</taxon>
        <taxon>Agaricomycetidae</taxon>
        <taxon>Agaricales</taxon>
        <taxon>Marasmiineae</taxon>
        <taxon>Mycenaceae</taxon>
        <taxon>Mycena</taxon>
    </lineage>
</organism>
<dbReference type="Proteomes" id="UP000623467">
    <property type="component" value="Unassembled WGS sequence"/>
</dbReference>
<dbReference type="EMBL" id="JACAZH010000024">
    <property type="protein sequence ID" value="KAF7342761.1"/>
    <property type="molecule type" value="Genomic_DNA"/>
</dbReference>
<dbReference type="SUPFAM" id="SSF54495">
    <property type="entry name" value="UBC-like"/>
    <property type="match status" value="1"/>
</dbReference>
<protein>
    <submittedName>
        <fullName evidence="3">Putative bifunctional E2/E3 enzyme</fullName>
    </submittedName>
</protein>
<evidence type="ECO:0000256" key="1">
    <source>
        <dbReference type="SAM" id="MobiDB-lite"/>
    </source>
</evidence>
<dbReference type="CDD" id="cd00198">
    <property type="entry name" value="vWFA"/>
    <property type="match status" value="1"/>
</dbReference>
<evidence type="ECO:0000313" key="3">
    <source>
        <dbReference type="EMBL" id="KAF7342761.1"/>
    </source>
</evidence>
<feature type="domain" description="UBC core" evidence="2">
    <location>
        <begin position="1425"/>
        <end position="1578"/>
    </location>
</feature>
<gene>
    <name evidence="3" type="ORF">MSAN_01991300</name>
</gene>
<evidence type="ECO:0000313" key="4">
    <source>
        <dbReference type="Proteomes" id="UP000623467"/>
    </source>
</evidence>
<dbReference type="OrthoDB" id="10069349at2759"/>
<dbReference type="Gene3D" id="3.10.110.10">
    <property type="entry name" value="Ubiquitin Conjugating Enzyme"/>
    <property type="match status" value="1"/>
</dbReference>
<keyword evidence="4" id="KW-1185">Reference proteome</keyword>
<feature type="region of interest" description="Disordered" evidence="1">
    <location>
        <begin position="1"/>
        <end position="31"/>
    </location>
</feature>
<proteinExistence type="predicted"/>
<dbReference type="InterPro" id="IPR000608">
    <property type="entry name" value="UBC"/>
</dbReference>
<dbReference type="SUPFAM" id="SSF53300">
    <property type="entry name" value="vWA-like"/>
    <property type="match status" value="1"/>
</dbReference>
<comment type="caution">
    <text evidence="3">The sequence shown here is derived from an EMBL/GenBank/DDBJ whole genome shotgun (WGS) entry which is preliminary data.</text>
</comment>
<name>A0A8H7CNQ9_9AGAR</name>
<evidence type="ECO:0000259" key="2">
    <source>
        <dbReference type="PROSITE" id="PS50127"/>
    </source>
</evidence>
<dbReference type="InterPro" id="IPR016135">
    <property type="entry name" value="UBQ-conjugating_enzyme/RWD"/>
</dbReference>